<dbReference type="Gene3D" id="2.40.160.60">
    <property type="entry name" value="Outer membrane protein transport protein (OMPP1/FadL/TodX)"/>
    <property type="match status" value="1"/>
</dbReference>
<evidence type="ECO:0000313" key="1">
    <source>
        <dbReference type="EMBL" id="RPE00813.1"/>
    </source>
</evidence>
<proteinExistence type="predicted"/>
<dbReference type="SUPFAM" id="SSF56935">
    <property type="entry name" value="Porins"/>
    <property type="match status" value="1"/>
</dbReference>
<reference evidence="1 2" key="1">
    <citation type="submission" date="2018-11" db="EMBL/GenBank/DDBJ databases">
        <title>Aureibaculum marinum gen. nov., sp. nov., a member of the family Flavobacteriaceae isolated from the Bohai Sea.</title>
        <authorList>
            <person name="Ji X."/>
        </authorList>
    </citation>
    <scope>NUCLEOTIDE SEQUENCE [LARGE SCALE GENOMIC DNA]</scope>
    <source>
        <strain evidence="1 2">BH-SD17</strain>
    </source>
</reference>
<dbReference type="AlphaFoldDB" id="A0A3N4NWR0"/>
<comment type="caution">
    <text evidence="1">The sequence shown here is derived from an EMBL/GenBank/DDBJ whole genome shotgun (WGS) entry which is preliminary data.</text>
</comment>
<protein>
    <recommendedName>
        <fullName evidence="3">Aromatic hydrocarbon degradation protein</fullName>
    </recommendedName>
</protein>
<keyword evidence="2" id="KW-1185">Reference proteome</keyword>
<gene>
    <name evidence="1" type="ORF">EGM88_00230</name>
</gene>
<evidence type="ECO:0008006" key="3">
    <source>
        <dbReference type="Google" id="ProtNLM"/>
    </source>
</evidence>
<organism evidence="1 2">
    <name type="scientific">Aureibaculum marinum</name>
    <dbReference type="NCBI Taxonomy" id="2487930"/>
    <lineage>
        <taxon>Bacteria</taxon>
        <taxon>Pseudomonadati</taxon>
        <taxon>Bacteroidota</taxon>
        <taxon>Flavobacteriia</taxon>
        <taxon>Flavobacteriales</taxon>
        <taxon>Flavobacteriaceae</taxon>
        <taxon>Aureibaculum</taxon>
    </lineage>
</organism>
<evidence type="ECO:0000313" key="2">
    <source>
        <dbReference type="Proteomes" id="UP000270856"/>
    </source>
</evidence>
<dbReference type="EMBL" id="RPFJ01000001">
    <property type="protein sequence ID" value="RPE00813.1"/>
    <property type="molecule type" value="Genomic_DNA"/>
</dbReference>
<name>A0A3N4NWR0_9FLAO</name>
<accession>A0A3N4NWR0</accession>
<dbReference type="Proteomes" id="UP000270856">
    <property type="component" value="Unassembled WGS sequence"/>
</dbReference>
<sequence length="412" mass="45507">MNNKNRILTIIYLILLGYGQLNAQSESLTSSPYSLYGLGLSNKMSTGKANALGHSGIARFSTVDLNSLNPASYATIHSNSFFYDIGLKGQYASYNENNYKKNELTGNFSSLAFGFSVTKNSGIGLTLLPYTSIGYSITGIESDVEGYDAKFLSDFNGSGGLNNLKLNYGYSIGKALRLGVFGSFLFGNIEQTESSTILGSEMLIDETNSYSGFRGGVGLQYDLTKNVSFGGIVSFPSNLNGKQSSEVTISETVISSDDGKLKDYKLPLEIGFGTYFKVKERFLVSLDYRKNFWTTTNQSDNIGDFVNQQIYNVGLEYIPLKKTLSYFSKINYRAGFSYDDGNLRIGDTRISNYEFNLGLGLPLSEMNNSVLNITYSYGKLGQVSNNLIKENYHSIGVNLSLEDIWFVKRKIN</sequence>